<dbReference type="RefSeq" id="WP_258214610.1">
    <property type="nucleotide sequence ID" value="NZ_JANQBD010000012.1"/>
</dbReference>
<keyword evidence="2" id="KW-0560">Oxidoreductase</keyword>
<dbReference type="InterPro" id="IPR051468">
    <property type="entry name" value="Fungal_SecMetab_SDRs"/>
</dbReference>
<dbReference type="InterPro" id="IPR036291">
    <property type="entry name" value="NAD(P)-bd_dom_sf"/>
</dbReference>
<dbReference type="Proteomes" id="UP001300012">
    <property type="component" value="Unassembled WGS sequence"/>
</dbReference>
<keyword evidence="1" id="KW-0521">NADP</keyword>
<dbReference type="InterPro" id="IPR002347">
    <property type="entry name" value="SDR_fam"/>
</dbReference>
<dbReference type="Pfam" id="PF00106">
    <property type="entry name" value="adh_short"/>
    <property type="match status" value="1"/>
</dbReference>
<evidence type="ECO:0000256" key="1">
    <source>
        <dbReference type="ARBA" id="ARBA00022857"/>
    </source>
</evidence>
<dbReference type="PRINTS" id="PR00081">
    <property type="entry name" value="GDHRDH"/>
</dbReference>
<name>A0ABT1YJY2_9BACL</name>
<proteinExistence type="inferred from homology"/>
<sequence length="233" mass="25516">MNILITGANRGLGCHLTQLGLQRGHVIIAGVRSKAALSVEMKQLKEQYGESLHFVELEVTSESSIINAASEIKAVVGMLNAIINNAAVLLGKEKFIEELDMDDVLQSFEVNTFGPMRVVKHCLPLMRMGEAGFIINISSEAGTIVNAFPTNYPYSMSKTALNMFSERLKEHLKDKGIRVYAVHPGWIKTDMGGESAPGNPDDTANGIYDIMEAKVNIYSKIAFINFLGKPMPL</sequence>
<dbReference type="SUPFAM" id="SSF51735">
    <property type="entry name" value="NAD(P)-binding Rossmann-fold domains"/>
    <property type="match status" value="1"/>
</dbReference>
<dbReference type="PRINTS" id="PR00080">
    <property type="entry name" value="SDRFAMILY"/>
</dbReference>
<dbReference type="PANTHER" id="PTHR43544">
    <property type="entry name" value="SHORT-CHAIN DEHYDROGENASE/REDUCTASE"/>
    <property type="match status" value="1"/>
</dbReference>
<evidence type="ECO:0000256" key="3">
    <source>
        <dbReference type="RuleBase" id="RU000363"/>
    </source>
</evidence>
<gene>
    <name evidence="4" type="ORF">NV381_17685</name>
</gene>
<organism evidence="4 5">
    <name type="scientific">Paenibacillus radicis</name>
    <name type="common">ex Xue et al. 2023</name>
    <dbReference type="NCBI Taxonomy" id="2972489"/>
    <lineage>
        <taxon>Bacteria</taxon>
        <taxon>Bacillati</taxon>
        <taxon>Bacillota</taxon>
        <taxon>Bacilli</taxon>
        <taxon>Bacillales</taxon>
        <taxon>Paenibacillaceae</taxon>
        <taxon>Paenibacillus</taxon>
    </lineage>
</organism>
<dbReference type="Gene3D" id="3.40.50.720">
    <property type="entry name" value="NAD(P)-binding Rossmann-like Domain"/>
    <property type="match status" value="1"/>
</dbReference>
<evidence type="ECO:0000313" key="4">
    <source>
        <dbReference type="EMBL" id="MCR8633035.1"/>
    </source>
</evidence>
<protein>
    <submittedName>
        <fullName evidence="4">SDR family oxidoreductase</fullName>
    </submittedName>
</protein>
<comment type="similarity">
    <text evidence="3">Belongs to the short-chain dehydrogenases/reductases (SDR) family.</text>
</comment>
<dbReference type="PANTHER" id="PTHR43544:SF7">
    <property type="entry name" value="NADB-LER2"/>
    <property type="match status" value="1"/>
</dbReference>
<reference evidence="4 5" key="1">
    <citation type="submission" date="2022-08" db="EMBL/GenBank/DDBJ databases">
        <title>Paenibacillus endoradicis sp. nov., Paenibacillus radicibacter sp. nov and Paenibacillus pararadicis sp. nov., three cold-adapted plant growth-promoting bacteria isolated from root of Larix gmelinii in Great Khingan.</title>
        <authorList>
            <person name="Xue H."/>
        </authorList>
    </citation>
    <scope>NUCLEOTIDE SEQUENCE [LARGE SCALE GENOMIC DNA]</scope>
    <source>
        <strain evidence="4 5">N5-1-1-5</strain>
    </source>
</reference>
<evidence type="ECO:0000313" key="5">
    <source>
        <dbReference type="Proteomes" id="UP001300012"/>
    </source>
</evidence>
<accession>A0ABT1YJY2</accession>
<dbReference type="CDD" id="cd05325">
    <property type="entry name" value="carb_red_sniffer_like_SDR_c"/>
    <property type="match status" value="1"/>
</dbReference>
<keyword evidence="5" id="KW-1185">Reference proteome</keyword>
<comment type="caution">
    <text evidence="4">The sequence shown here is derived from an EMBL/GenBank/DDBJ whole genome shotgun (WGS) entry which is preliminary data.</text>
</comment>
<dbReference type="EMBL" id="JANQBD010000012">
    <property type="protein sequence ID" value="MCR8633035.1"/>
    <property type="molecule type" value="Genomic_DNA"/>
</dbReference>
<evidence type="ECO:0000256" key="2">
    <source>
        <dbReference type="ARBA" id="ARBA00023002"/>
    </source>
</evidence>